<keyword evidence="2" id="KW-1185">Reference proteome</keyword>
<dbReference type="AlphaFoldDB" id="A0AAD5K426"/>
<sequence>MLTKITTHFWGRSLFFLFSVLFFLFYPRNLSLSKYFLKYTSWSPFFKQSFFISNKKKSIELVKKKKKKMYTVSHEYV</sequence>
<evidence type="ECO:0000313" key="2">
    <source>
        <dbReference type="Proteomes" id="UP001209540"/>
    </source>
</evidence>
<evidence type="ECO:0000313" key="1">
    <source>
        <dbReference type="EMBL" id="KAI9268316.1"/>
    </source>
</evidence>
<dbReference type="EMBL" id="JAIXMP010000009">
    <property type="protein sequence ID" value="KAI9268316.1"/>
    <property type="molecule type" value="Genomic_DNA"/>
</dbReference>
<gene>
    <name evidence="1" type="ORF">BDA99DRAFT_505491</name>
</gene>
<proteinExistence type="predicted"/>
<reference evidence="1" key="1">
    <citation type="journal article" date="2022" name="IScience">
        <title>Evolution of zygomycete secretomes and the origins of terrestrial fungal ecologies.</title>
        <authorList>
            <person name="Chang Y."/>
            <person name="Wang Y."/>
            <person name="Mondo S."/>
            <person name="Ahrendt S."/>
            <person name="Andreopoulos W."/>
            <person name="Barry K."/>
            <person name="Beard J."/>
            <person name="Benny G.L."/>
            <person name="Blankenship S."/>
            <person name="Bonito G."/>
            <person name="Cuomo C."/>
            <person name="Desiro A."/>
            <person name="Gervers K.A."/>
            <person name="Hundley H."/>
            <person name="Kuo A."/>
            <person name="LaButti K."/>
            <person name="Lang B.F."/>
            <person name="Lipzen A."/>
            <person name="O'Donnell K."/>
            <person name="Pangilinan J."/>
            <person name="Reynolds N."/>
            <person name="Sandor L."/>
            <person name="Smith M.E."/>
            <person name="Tsang A."/>
            <person name="Grigoriev I.V."/>
            <person name="Stajich J.E."/>
            <person name="Spatafora J.W."/>
        </authorList>
    </citation>
    <scope>NUCLEOTIDE SEQUENCE</scope>
    <source>
        <strain evidence="1">RSA 2281</strain>
    </source>
</reference>
<dbReference type="Proteomes" id="UP001209540">
    <property type="component" value="Unassembled WGS sequence"/>
</dbReference>
<comment type="caution">
    <text evidence="1">The sequence shown here is derived from an EMBL/GenBank/DDBJ whole genome shotgun (WGS) entry which is preliminary data.</text>
</comment>
<accession>A0AAD5K426</accession>
<protein>
    <submittedName>
        <fullName evidence="1">Uncharacterized protein</fullName>
    </submittedName>
</protein>
<name>A0AAD5K426_9FUNG</name>
<feature type="non-terminal residue" evidence="1">
    <location>
        <position position="77"/>
    </location>
</feature>
<reference evidence="1" key="2">
    <citation type="submission" date="2023-02" db="EMBL/GenBank/DDBJ databases">
        <authorList>
            <consortium name="DOE Joint Genome Institute"/>
            <person name="Mondo S.J."/>
            <person name="Chang Y."/>
            <person name="Wang Y."/>
            <person name="Ahrendt S."/>
            <person name="Andreopoulos W."/>
            <person name="Barry K."/>
            <person name="Beard J."/>
            <person name="Benny G.L."/>
            <person name="Blankenship S."/>
            <person name="Bonito G."/>
            <person name="Cuomo C."/>
            <person name="Desiro A."/>
            <person name="Gervers K.A."/>
            <person name="Hundley H."/>
            <person name="Kuo A."/>
            <person name="LaButti K."/>
            <person name="Lang B.F."/>
            <person name="Lipzen A."/>
            <person name="O'Donnell K."/>
            <person name="Pangilinan J."/>
            <person name="Reynolds N."/>
            <person name="Sandor L."/>
            <person name="Smith M.W."/>
            <person name="Tsang A."/>
            <person name="Grigoriev I.V."/>
            <person name="Stajich J.E."/>
            <person name="Spatafora J.W."/>
        </authorList>
    </citation>
    <scope>NUCLEOTIDE SEQUENCE</scope>
    <source>
        <strain evidence="1">RSA 2281</strain>
    </source>
</reference>
<organism evidence="1 2">
    <name type="scientific">Phascolomyces articulosus</name>
    <dbReference type="NCBI Taxonomy" id="60185"/>
    <lineage>
        <taxon>Eukaryota</taxon>
        <taxon>Fungi</taxon>
        <taxon>Fungi incertae sedis</taxon>
        <taxon>Mucoromycota</taxon>
        <taxon>Mucoromycotina</taxon>
        <taxon>Mucoromycetes</taxon>
        <taxon>Mucorales</taxon>
        <taxon>Lichtheimiaceae</taxon>
        <taxon>Phascolomyces</taxon>
    </lineage>
</organism>